<dbReference type="InterPro" id="IPR037464">
    <property type="entry name" value="Taspase1"/>
</dbReference>
<dbReference type="EMBL" id="JBFMKM010000001">
    <property type="protein sequence ID" value="KAL1311816.1"/>
    <property type="molecule type" value="Genomic_DNA"/>
</dbReference>
<dbReference type="SUPFAM" id="SSF56235">
    <property type="entry name" value="N-terminal nucleophile aminohydrolases (Ntn hydrolases)"/>
    <property type="match status" value="1"/>
</dbReference>
<accession>A0ABR3PQR7</accession>
<feature type="compositionally biased region" description="Low complexity" evidence="1">
    <location>
        <begin position="355"/>
        <end position="373"/>
    </location>
</feature>
<evidence type="ECO:0000313" key="2">
    <source>
        <dbReference type="EMBL" id="KAL1311816.1"/>
    </source>
</evidence>
<evidence type="ECO:0000256" key="1">
    <source>
        <dbReference type="SAM" id="MobiDB-lite"/>
    </source>
</evidence>
<evidence type="ECO:0008006" key="4">
    <source>
        <dbReference type="Google" id="ProtNLM"/>
    </source>
</evidence>
<evidence type="ECO:0000313" key="3">
    <source>
        <dbReference type="Proteomes" id="UP001562354"/>
    </source>
</evidence>
<dbReference type="GeneID" id="95975598"/>
<comment type="caution">
    <text evidence="2">The sequence shown here is derived from an EMBL/GenBank/DDBJ whole genome shotgun (WGS) entry which is preliminary data.</text>
</comment>
<keyword evidence="3" id="KW-1185">Reference proteome</keyword>
<feature type="region of interest" description="Disordered" evidence="1">
    <location>
        <begin position="608"/>
        <end position="631"/>
    </location>
</feature>
<reference evidence="2 3" key="1">
    <citation type="submission" date="2024-07" db="EMBL/GenBank/DDBJ databases">
        <title>Draft sequence of the Neodothiora populina.</title>
        <authorList>
            <person name="Drown D.D."/>
            <person name="Schuette U.S."/>
            <person name="Buechlein A.B."/>
            <person name="Rusch D.R."/>
            <person name="Winton L.W."/>
            <person name="Adams G.A."/>
        </authorList>
    </citation>
    <scope>NUCLEOTIDE SEQUENCE [LARGE SCALE GENOMIC DNA]</scope>
    <source>
        <strain evidence="2 3">CPC 39397</strain>
    </source>
</reference>
<feature type="region of interest" description="Disordered" evidence="1">
    <location>
        <begin position="226"/>
        <end position="300"/>
    </location>
</feature>
<organism evidence="2 3">
    <name type="scientific">Neodothiora populina</name>
    <dbReference type="NCBI Taxonomy" id="2781224"/>
    <lineage>
        <taxon>Eukaryota</taxon>
        <taxon>Fungi</taxon>
        <taxon>Dikarya</taxon>
        <taxon>Ascomycota</taxon>
        <taxon>Pezizomycotina</taxon>
        <taxon>Dothideomycetes</taxon>
        <taxon>Dothideomycetidae</taxon>
        <taxon>Dothideales</taxon>
        <taxon>Dothioraceae</taxon>
        <taxon>Neodothiora</taxon>
    </lineage>
</organism>
<feature type="region of interest" description="Disordered" evidence="1">
    <location>
        <begin position="330"/>
        <end position="430"/>
    </location>
</feature>
<dbReference type="RefSeq" id="XP_069204665.1">
    <property type="nucleotide sequence ID" value="XM_069341155.1"/>
</dbReference>
<feature type="compositionally biased region" description="Polar residues" evidence="1">
    <location>
        <begin position="234"/>
        <end position="269"/>
    </location>
</feature>
<name>A0ABR3PQR7_9PEZI</name>
<dbReference type="Proteomes" id="UP001562354">
    <property type="component" value="Unassembled WGS sequence"/>
</dbReference>
<dbReference type="CDD" id="cd04514">
    <property type="entry name" value="Taspase1_like"/>
    <property type="match status" value="2"/>
</dbReference>
<sequence length="631" mass="67611">MANVFSNKRSKKYNDIACIFVHAGAGYHSFQNENVHLQACTDACKAGMAIMRNGGSATDAIEIAIKVLEDREITNAAYGSNLAMDGIVECDAVIVDHYGRSGGCGAVAQIKNPISLARLVLDHTTTQLSLRRVPPNLLVGQGATDFGASFGMPILPYDALVSPAARDRWLKWKHDMKNVESKARRSHPHLYDAFVPENDHDVKAVDQMREQARLAHTHALDCGVWNEAQPLSPGPSSDRLSQATSSPMGPSRRSTPSVRGLSSTNTTPESMLDAGLRQYRPGDSLGPPGHAASRNPFMNSTDTLFMQNNRQSSQHVNDGHLSTTMASPEYEMTDLGPETPMSDHDDFYHGSYDGSSSDETSNSSTSTLQLPSLTPSPEPQLPLQQARRSGLTPPLEDVGITVPDTPTTRKSENKSERSQPADGHSIPWRNDKITDTVGAIAIDNYGNIACGASSGGIGMKHRGRMGPAALVGVGAAVVPTDPDDKNRTCVASVTSGTGEHMATTMAATVAAERVYHGIKKGKGGALVEVEDDEALRSVVEKDFMGHPSVKHSNSAGAIGVLCVKRTKEGVYLYFAHNTDSFALASMHADEQKPVCTMSRGEGNGMIAQGGRAVKMRRVSASSASSRRERHQ</sequence>
<dbReference type="InterPro" id="IPR029055">
    <property type="entry name" value="Ntn_hydrolases_N"/>
</dbReference>
<feature type="compositionally biased region" description="Basic and acidic residues" evidence="1">
    <location>
        <begin position="407"/>
        <end position="419"/>
    </location>
</feature>
<proteinExistence type="predicted"/>
<dbReference type="PANTHER" id="PTHR10188">
    <property type="entry name" value="L-ASPARAGINASE"/>
    <property type="match status" value="1"/>
</dbReference>
<gene>
    <name evidence="2" type="ORF">AAFC00_001895</name>
</gene>
<dbReference type="PANTHER" id="PTHR10188:SF8">
    <property type="entry name" value="THREONINE ASPARTASE 1"/>
    <property type="match status" value="1"/>
</dbReference>
<dbReference type="Pfam" id="PF01112">
    <property type="entry name" value="Asparaginase_2"/>
    <property type="match status" value="2"/>
</dbReference>
<dbReference type="Gene3D" id="3.60.20.30">
    <property type="entry name" value="(Glycosyl)asparaginase"/>
    <property type="match status" value="1"/>
</dbReference>
<protein>
    <recommendedName>
        <fullName evidence="4">N-terminal nucleophile aminohydrolase</fullName>
    </recommendedName>
</protein>
<dbReference type="InterPro" id="IPR000246">
    <property type="entry name" value="Peptidase_T2"/>
</dbReference>